<sequence>SNRITLSDIKKEWLVSSSSENAAAGVAGAGSVVVGVGVMVRVVTDDDGMERYALDDDGIRSNIIPKLEQHADTLVHIKQSLPPPLSTIVGHAYLDDDEDEEGVLLAFIKDLDGFCKTMRDIGEVFELISQIRGFYRLIRSYNNNNRGNRDHAHQQQRQQSDDEDGDDDGDVIGYVDEIWNGVFIPSLVRGCTKGEDKDGGEARNEREKKDENEMAAES</sequence>
<keyword evidence="2" id="KW-0812">Transmembrane</keyword>
<feature type="compositionally biased region" description="Acidic residues" evidence="1">
    <location>
        <begin position="161"/>
        <end position="170"/>
    </location>
</feature>
<feature type="non-terminal residue" evidence="3">
    <location>
        <position position="1"/>
    </location>
</feature>
<name>A0A7J6RSJ3_PEROL</name>
<evidence type="ECO:0000256" key="1">
    <source>
        <dbReference type="SAM" id="MobiDB-lite"/>
    </source>
</evidence>
<evidence type="ECO:0000313" key="4">
    <source>
        <dbReference type="Proteomes" id="UP000553632"/>
    </source>
</evidence>
<feature type="region of interest" description="Disordered" evidence="1">
    <location>
        <begin position="145"/>
        <end position="170"/>
    </location>
</feature>
<keyword evidence="4" id="KW-1185">Reference proteome</keyword>
<reference evidence="3 4" key="1">
    <citation type="submission" date="2020-04" db="EMBL/GenBank/DDBJ databases">
        <title>Perkinsus olseni comparative genomics.</title>
        <authorList>
            <person name="Bogema D.R."/>
        </authorList>
    </citation>
    <scope>NUCLEOTIDE SEQUENCE [LARGE SCALE GENOMIC DNA]</scope>
    <source>
        <strain evidence="3 4">ATCC PRA-207</strain>
    </source>
</reference>
<dbReference type="Proteomes" id="UP000553632">
    <property type="component" value="Unassembled WGS sequence"/>
</dbReference>
<protein>
    <submittedName>
        <fullName evidence="3">Uncharacterized protein</fullName>
    </submittedName>
</protein>
<feature type="non-terminal residue" evidence="3">
    <location>
        <position position="218"/>
    </location>
</feature>
<dbReference type="EMBL" id="JABANO010023313">
    <property type="protein sequence ID" value="KAF4723739.1"/>
    <property type="molecule type" value="Genomic_DNA"/>
</dbReference>
<feature type="transmembrane region" description="Helical" evidence="2">
    <location>
        <begin position="22"/>
        <end position="43"/>
    </location>
</feature>
<proteinExistence type="predicted"/>
<comment type="caution">
    <text evidence="3">The sequence shown here is derived from an EMBL/GenBank/DDBJ whole genome shotgun (WGS) entry which is preliminary data.</text>
</comment>
<keyword evidence="2" id="KW-0472">Membrane</keyword>
<keyword evidence="2" id="KW-1133">Transmembrane helix</keyword>
<accession>A0A7J6RSJ3</accession>
<gene>
    <name evidence="3" type="ORF">FOZ63_017368</name>
</gene>
<dbReference type="AlphaFoldDB" id="A0A7J6RSJ3"/>
<feature type="compositionally biased region" description="Basic and acidic residues" evidence="1">
    <location>
        <begin position="192"/>
        <end position="212"/>
    </location>
</feature>
<feature type="region of interest" description="Disordered" evidence="1">
    <location>
        <begin position="190"/>
        <end position="218"/>
    </location>
</feature>
<organism evidence="3 4">
    <name type="scientific">Perkinsus olseni</name>
    <name type="common">Perkinsus atlanticus</name>
    <dbReference type="NCBI Taxonomy" id="32597"/>
    <lineage>
        <taxon>Eukaryota</taxon>
        <taxon>Sar</taxon>
        <taxon>Alveolata</taxon>
        <taxon>Perkinsozoa</taxon>
        <taxon>Perkinsea</taxon>
        <taxon>Perkinsida</taxon>
        <taxon>Perkinsidae</taxon>
        <taxon>Perkinsus</taxon>
    </lineage>
</organism>
<evidence type="ECO:0000313" key="3">
    <source>
        <dbReference type="EMBL" id="KAF4723739.1"/>
    </source>
</evidence>
<evidence type="ECO:0000256" key="2">
    <source>
        <dbReference type="SAM" id="Phobius"/>
    </source>
</evidence>